<evidence type="ECO:0000256" key="3">
    <source>
        <dbReference type="PROSITE-ProRule" id="PRU00023"/>
    </source>
</evidence>
<evidence type="ECO:0000313" key="5">
    <source>
        <dbReference type="Proteomes" id="UP001303473"/>
    </source>
</evidence>
<dbReference type="InterPro" id="IPR036770">
    <property type="entry name" value="Ankyrin_rpt-contain_sf"/>
</dbReference>
<gene>
    <name evidence="4" type="ORF">QBC46DRAFT_418031</name>
</gene>
<keyword evidence="5" id="KW-1185">Reference proteome</keyword>
<keyword evidence="2 3" id="KW-0040">ANK repeat</keyword>
<dbReference type="PANTHER" id="PTHR24189:SF50">
    <property type="entry name" value="ANKYRIN REPEAT AND SOCS BOX PROTEIN 2"/>
    <property type="match status" value="1"/>
</dbReference>
<keyword evidence="1" id="KW-0677">Repeat</keyword>
<reference evidence="5" key="1">
    <citation type="journal article" date="2023" name="Mol. Phylogenet. Evol.">
        <title>Genome-scale phylogeny and comparative genomics of the fungal order Sordariales.</title>
        <authorList>
            <person name="Hensen N."/>
            <person name="Bonometti L."/>
            <person name="Westerberg I."/>
            <person name="Brannstrom I.O."/>
            <person name="Guillou S."/>
            <person name="Cros-Aarteil S."/>
            <person name="Calhoun S."/>
            <person name="Haridas S."/>
            <person name="Kuo A."/>
            <person name="Mondo S."/>
            <person name="Pangilinan J."/>
            <person name="Riley R."/>
            <person name="LaButti K."/>
            <person name="Andreopoulos B."/>
            <person name="Lipzen A."/>
            <person name="Chen C."/>
            <person name="Yan M."/>
            <person name="Daum C."/>
            <person name="Ng V."/>
            <person name="Clum A."/>
            <person name="Steindorff A."/>
            <person name="Ohm R.A."/>
            <person name="Martin F."/>
            <person name="Silar P."/>
            <person name="Natvig D.O."/>
            <person name="Lalanne C."/>
            <person name="Gautier V."/>
            <person name="Ament-Velasquez S.L."/>
            <person name="Kruys A."/>
            <person name="Hutchinson M.I."/>
            <person name="Powell A.J."/>
            <person name="Barry K."/>
            <person name="Miller A.N."/>
            <person name="Grigoriev I.V."/>
            <person name="Debuchy R."/>
            <person name="Gladieux P."/>
            <person name="Hiltunen Thoren M."/>
            <person name="Johannesson H."/>
        </authorList>
    </citation>
    <scope>NUCLEOTIDE SEQUENCE [LARGE SCALE GENOMIC DNA]</scope>
    <source>
        <strain evidence="5">CBS 340.73</strain>
    </source>
</reference>
<dbReference type="PROSITE" id="PS50297">
    <property type="entry name" value="ANK_REP_REGION"/>
    <property type="match status" value="1"/>
</dbReference>
<protein>
    <submittedName>
        <fullName evidence="4">Uncharacterized protein</fullName>
    </submittedName>
</protein>
<dbReference type="PANTHER" id="PTHR24189">
    <property type="entry name" value="MYOTROPHIN"/>
    <property type="match status" value="1"/>
</dbReference>
<dbReference type="PROSITE" id="PS50088">
    <property type="entry name" value="ANK_REPEAT"/>
    <property type="match status" value="1"/>
</dbReference>
<evidence type="ECO:0000313" key="4">
    <source>
        <dbReference type="EMBL" id="KAK3936810.1"/>
    </source>
</evidence>
<dbReference type="InterPro" id="IPR050745">
    <property type="entry name" value="Multifunctional_regulatory"/>
</dbReference>
<evidence type="ECO:0000256" key="2">
    <source>
        <dbReference type="ARBA" id="ARBA00023043"/>
    </source>
</evidence>
<proteinExistence type="predicted"/>
<dbReference type="AlphaFoldDB" id="A0AAN6N110"/>
<dbReference type="Gene3D" id="1.25.40.20">
    <property type="entry name" value="Ankyrin repeat-containing domain"/>
    <property type="match status" value="1"/>
</dbReference>
<dbReference type="Pfam" id="PF12796">
    <property type="entry name" value="Ank_2"/>
    <property type="match status" value="1"/>
</dbReference>
<feature type="repeat" description="ANK" evidence="3">
    <location>
        <begin position="318"/>
        <end position="350"/>
    </location>
</feature>
<dbReference type="Proteomes" id="UP001303473">
    <property type="component" value="Unassembled WGS sequence"/>
</dbReference>
<dbReference type="EMBL" id="MU853871">
    <property type="protein sequence ID" value="KAK3936810.1"/>
    <property type="molecule type" value="Genomic_DNA"/>
</dbReference>
<comment type="caution">
    <text evidence="4">The sequence shown here is derived from an EMBL/GenBank/DDBJ whole genome shotgun (WGS) entry which is preliminary data.</text>
</comment>
<dbReference type="SUPFAM" id="SSF48403">
    <property type="entry name" value="Ankyrin repeat"/>
    <property type="match status" value="1"/>
</dbReference>
<dbReference type="InterPro" id="IPR002110">
    <property type="entry name" value="Ankyrin_rpt"/>
</dbReference>
<organism evidence="4 5">
    <name type="scientific">Diplogelasinospora grovesii</name>
    <dbReference type="NCBI Taxonomy" id="303347"/>
    <lineage>
        <taxon>Eukaryota</taxon>
        <taxon>Fungi</taxon>
        <taxon>Dikarya</taxon>
        <taxon>Ascomycota</taxon>
        <taxon>Pezizomycotina</taxon>
        <taxon>Sordariomycetes</taxon>
        <taxon>Sordariomycetidae</taxon>
        <taxon>Sordariales</taxon>
        <taxon>Diplogelasinosporaceae</taxon>
        <taxon>Diplogelasinospora</taxon>
    </lineage>
</organism>
<name>A0AAN6N110_9PEZI</name>
<evidence type="ECO:0000256" key="1">
    <source>
        <dbReference type="ARBA" id="ARBA00022737"/>
    </source>
</evidence>
<sequence>MGNALSSVLGGSQTSKMPQIPSYLNIRTFYPDTTLGIYRFRDGRITLERRMPAELQEGEDGLQETVITLTEPHTPRVDVALAFDFPEPLKSLFVRLADSCNHGTFARFETVDSEIQSQVGISTLSDGLILEPLVCLAIALKNFPLVKALVATRCPPPPENETRFLWNWRAHMAKTNGDGPGISDPAAVTALLRHRWLKVDDAYADQIIGMWDEALATDRIDALLEVNYSFVPTASDLHQAKYYWLLRRALAVDNAPVAVIAHLVSRVPIPGRVPMYASLVPAAAKRITDDGPEGIEVLLEQGLDVDARQESRHDDDGARDTALHAAVRAGSVDNVRCLLRHGAQMLRDDEGRTPLDLAEQLRRDDSVRVLRDWFNLQETKGLWTPWCCDEGLDTSSCRWTPAFKFSDLVAEINCVTASRCAGGRVSIGQDEYGNGTDCDWNNVFGCDGVGAVCSGSPFGTVERKLCCDPNALSLTTTNLPVNLANIFPELNGAVPSNEPAQWDIKVDQTTNPEGPLGDTSANDNAFGWYIIAGKSGTLYEDAVETANKRN</sequence>
<accession>A0AAN6N110</accession>